<proteinExistence type="predicted"/>
<protein>
    <recommendedName>
        <fullName evidence="1">Siphovirus-type tail component C-terminal domain-containing protein</fullName>
    </recommendedName>
</protein>
<evidence type="ECO:0000259" key="1">
    <source>
        <dbReference type="Pfam" id="PF22768"/>
    </source>
</evidence>
<dbReference type="Pfam" id="PF22768">
    <property type="entry name" value="SPP1_Dit"/>
    <property type="match status" value="1"/>
</dbReference>
<feature type="domain" description="Siphovirus-type tail component C-terminal" evidence="1">
    <location>
        <begin position="15"/>
        <end position="118"/>
    </location>
</feature>
<dbReference type="Gene3D" id="2.60.120.860">
    <property type="match status" value="1"/>
</dbReference>
<dbReference type="EMBL" id="VSSQ01101870">
    <property type="protein sequence ID" value="MPN43456.1"/>
    <property type="molecule type" value="Genomic_DNA"/>
</dbReference>
<gene>
    <name evidence="2" type="ORF">SDC9_191016</name>
</gene>
<reference evidence="2" key="1">
    <citation type="submission" date="2019-08" db="EMBL/GenBank/DDBJ databases">
        <authorList>
            <person name="Kucharzyk K."/>
            <person name="Murdoch R.W."/>
            <person name="Higgins S."/>
            <person name="Loffler F."/>
        </authorList>
    </citation>
    <scope>NUCLEOTIDE SEQUENCE</scope>
</reference>
<name>A0A645HXX8_9ZZZZ</name>
<comment type="caution">
    <text evidence="2">The sequence shown here is derived from an EMBL/GenBank/DDBJ whole genome shotgun (WGS) entry which is preliminary data.</text>
</comment>
<dbReference type="InterPro" id="IPR054738">
    <property type="entry name" value="Siphovirus-type_tail_C"/>
</dbReference>
<sequence>MSYKSDSLMTNLLNEGDVNTPLKIILKAKNTVVNPKILNPYTKEYIEITKEMKKGEEITITTHMGNKRVTSNLDGNLFNNLKIGSKFMWLNVGDNLIRYSAELGEENLSLEIYYTPYYLGV</sequence>
<dbReference type="AlphaFoldDB" id="A0A645HXX8"/>
<organism evidence="2">
    <name type="scientific">bioreactor metagenome</name>
    <dbReference type="NCBI Taxonomy" id="1076179"/>
    <lineage>
        <taxon>unclassified sequences</taxon>
        <taxon>metagenomes</taxon>
        <taxon>ecological metagenomes</taxon>
    </lineage>
</organism>
<evidence type="ECO:0000313" key="2">
    <source>
        <dbReference type="EMBL" id="MPN43456.1"/>
    </source>
</evidence>
<accession>A0A645HXX8</accession>